<keyword evidence="4" id="KW-0677">Repeat</keyword>
<dbReference type="EMBL" id="BNCQ01000001">
    <property type="protein sequence ID" value="GIL94701.1"/>
    <property type="molecule type" value="Genomic_DNA"/>
</dbReference>
<evidence type="ECO:0000313" key="9">
    <source>
        <dbReference type="EMBL" id="GIL94701.1"/>
    </source>
</evidence>
<evidence type="ECO:0000256" key="3">
    <source>
        <dbReference type="ARBA" id="ARBA00022692"/>
    </source>
</evidence>
<dbReference type="PANTHER" id="PTHR12226">
    <property type="entry name" value="MANNOSE-P-DOLICHOL UTILIZATION DEFECT 1 LEC35 -RELATED"/>
    <property type="match status" value="1"/>
</dbReference>
<dbReference type="Gene3D" id="1.20.1280.290">
    <property type="match status" value="2"/>
</dbReference>
<protein>
    <recommendedName>
        <fullName evidence="8">Mannose-P-dolichol utilization defect 1 protein homolog</fullName>
    </recommendedName>
</protein>
<keyword evidence="6 8" id="KW-0472">Membrane</keyword>
<dbReference type="Pfam" id="PF04193">
    <property type="entry name" value="PQ-loop"/>
    <property type="match status" value="2"/>
</dbReference>
<dbReference type="InterPro" id="IPR006603">
    <property type="entry name" value="PQ-loop_rpt"/>
</dbReference>
<comment type="caution">
    <text evidence="9">The sequence shown here is derived from an EMBL/GenBank/DDBJ whole genome shotgun (WGS) entry which is preliminary data.</text>
</comment>
<dbReference type="PIRSF" id="PIRSF023381">
    <property type="entry name" value="MannP-dilichol_defect-1p"/>
    <property type="match status" value="1"/>
</dbReference>
<keyword evidence="2" id="KW-0813">Transport</keyword>
<evidence type="ECO:0000256" key="4">
    <source>
        <dbReference type="ARBA" id="ARBA00022737"/>
    </source>
</evidence>
<dbReference type="SMART" id="SM00679">
    <property type="entry name" value="CTNS"/>
    <property type="match status" value="2"/>
</dbReference>
<sequence>MADLFNTTTVVLKHMIETRTLPDVDLLKLLISQALGYAILAGACITKLPQILLIQQAGSAEGLSKEMFEIETYTLLVAALYGYTRQLPFNTYGESLILAMQNLVILGLVYNYSRTPALRRLAVWGAYVVLTVGVVTGNIPNDTMEVFAHTNTAVVIFSRFPQVVKNFTARSTGTLSGITAAINVIGCVVRIFTTLQARGGPAMLRSYVVSLIINAALLLQIIAYRKNTAAQLKAARDKAQAQRKLGSGESRKDK</sequence>
<evidence type="ECO:0000313" key="10">
    <source>
        <dbReference type="Proteomes" id="UP000722791"/>
    </source>
</evidence>
<name>A0A8J4FYS8_9CHLO</name>
<dbReference type="InterPro" id="IPR016817">
    <property type="entry name" value="MannP-dilichol_defect-1"/>
</dbReference>
<evidence type="ECO:0000256" key="7">
    <source>
        <dbReference type="ARBA" id="ARBA00038475"/>
    </source>
</evidence>
<reference evidence="9" key="1">
    <citation type="journal article" date="2021" name="Proc. Natl. Acad. Sci. U.S.A.">
        <title>Three genomes in the algal genus Volvox reveal the fate of a haploid sex-determining region after a transition to homothallism.</title>
        <authorList>
            <person name="Yamamoto K."/>
            <person name="Hamaji T."/>
            <person name="Kawai-Toyooka H."/>
            <person name="Matsuzaki R."/>
            <person name="Takahashi F."/>
            <person name="Nishimura Y."/>
            <person name="Kawachi M."/>
            <person name="Noguchi H."/>
            <person name="Minakuchi Y."/>
            <person name="Umen J.G."/>
            <person name="Toyoda A."/>
            <person name="Nozaki H."/>
        </authorList>
    </citation>
    <scope>NUCLEOTIDE SEQUENCE</scope>
    <source>
        <strain evidence="9">NIES-3785</strain>
    </source>
</reference>
<proteinExistence type="inferred from homology"/>
<evidence type="ECO:0000256" key="6">
    <source>
        <dbReference type="ARBA" id="ARBA00023136"/>
    </source>
</evidence>
<evidence type="ECO:0000256" key="2">
    <source>
        <dbReference type="ARBA" id="ARBA00022448"/>
    </source>
</evidence>
<dbReference type="AlphaFoldDB" id="A0A8J4FYS8"/>
<evidence type="ECO:0000256" key="8">
    <source>
        <dbReference type="PIRNR" id="PIRNR023381"/>
    </source>
</evidence>
<dbReference type="GO" id="GO:0016020">
    <property type="term" value="C:membrane"/>
    <property type="evidence" value="ECO:0007669"/>
    <property type="project" value="UniProtKB-SubCell"/>
</dbReference>
<dbReference type="PANTHER" id="PTHR12226:SF2">
    <property type="entry name" value="MANNOSE-P-DOLICHOL UTILIZATION DEFECT 1 PROTEIN"/>
    <property type="match status" value="1"/>
</dbReference>
<comment type="similarity">
    <text evidence="7 8">Belongs to the MPDU1 (TC 2.A.43.3) family.</text>
</comment>
<accession>A0A8J4FYS8</accession>
<keyword evidence="5 8" id="KW-1133">Transmembrane helix</keyword>
<dbReference type="Proteomes" id="UP000722791">
    <property type="component" value="Unassembled WGS sequence"/>
</dbReference>
<keyword evidence="3 8" id="KW-0812">Transmembrane</keyword>
<comment type="subcellular location">
    <subcellularLocation>
        <location evidence="1 8">Membrane</location>
        <topology evidence="1 8">Multi-pass membrane protein</topology>
    </subcellularLocation>
</comment>
<evidence type="ECO:0000256" key="5">
    <source>
        <dbReference type="ARBA" id="ARBA00022989"/>
    </source>
</evidence>
<dbReference type="OrthoDB" id="271506at2759"/>
<organism evidence="9 10">
    <name type="scientific">Volvox reticuliferus</name>
    <dbReference type="NCBI Taxonomy" id="1737510"/>
    <lineage>
        <taxon>Eukaryota</taxon>
        <taxon>Viridiplantae</taxon>
        <taxon>Chlorophyta</taxon>
        <taxon>core chlorophytes</taxon>
        <taxon>Chlorophyceae</taxon>
        <taxon>CS clade</taxon>
        <taxon>Chlamydomonadales</taxon>
        <taxon>Volvocaceae</taxon>
        <taxon>Volvox</taxon>
    </lineage>
</organism>
<evidence type="ECO:0000256" key="1">
    <source>
        <dbReference type="ARBA" id="ARBA00004141"/>
    </source>
</evidence>
<gene>
    <name evidence="9" type="ORF">Vretimale_921</name>
</gene>